<evidence type="ECO:0000256" key="3">
    <source>
        <dbReference type="ARBA" id="ARBA00022691"/>
    </source>
</evidence>
<evidence type="ECO:0000256" key="6">
    <source>
        <dbReference type="SAM" id="MobiDB-lite"/>
    </source>
</evidence>
<dbReference type="Pfam" id="PF26188">
    <property type="entry name" value="RESC6"/>
    <property type="match status" value="1"/>
</dbReference>
<accession>A0A812P4L3</accession>
<sequence length="4456" mass="494680">MALVGAKLPGARKVVAGILLLSMVVLSKHQGFASPARMARSNQLPDDMRPANANLRDLAETAYAELINSKKVDLCSELVPAIAKEDPVLGAVWLHEIRLLKASPSASCYEDSASWLVPSRAPFLCDEAVIESESREGLATQASAALDETNTVSAGAYCNVIEALARCGDVDAVRTCLAGMKTSGINFDRHLPKAIEAFAKHGDSSLTKQLLDEAIHSGASIDAHTFTAAISVFAKEGNFAQAEEVFELMQNHSVAPDADAWAWLLLASATDTRMRRQTNPEQIFRGMLDHGVVPTTFNFRALGRAIGTQRSVQLCKELGLASRFAGRVLKGPATPSGHPDGLRPGSRPATSPATAACNSRALQTPGSAHSDFTLVNTPREVAIRSRCLMQRSPAGSRRVVLPRELVPVGGRVEHDNSGEACTSKSRCVRATLFVGDGLQTVPVELVSAQRVQKRQVTGRAGAGPPVAEKDILRHDVPLLTPELRGDLKQKLDSLVSVCRTDFRAHPRSVRFFLRELWEVCQLLKIPLAPRPYRRNLASPLYQFVLNIPSWPPADLAPSSAELSEDSFITLTVMLALDSIPWEFKFNMTTYRLCNCSTAFGSHRCLLPTGRLRPSEFATPSRSLSRSGPRQRRASHVLASDQIAGEPANAVGNARAGLLQKQERHLSTRLLDVSAALRVRFLEFVQQVPIFLEDLLKCTIEKPVAEQLAHQRSLWERWANLVISEITAFDKSYTQFERLYMTIVEQLMETTLEPLRSMANTCDSLLSTSGDPFREVQAASLCQRLGLLKQNVDFGGSNQVVHFDSNLLEKAHRVLQMETYGEVQEMARTLLQDFESLCKVLLHLNDNQVKPELKENAELTSAILRLEQVWADCQFILHQGCLDFIEVLEREVLPQLSPLLLWQIGIALGFSEGRNLDSDVTQADIKAAKVALYQTVPMMVYVEELWRDANPEESSRKLRFVELCCPQDDRHHTLRRDFGKFDEKRFNEFRTFITEDEQNRGGANRQTDFFRLVYRQLKAVAAFPVQDNFAAAMLAASRAQENLKQPGLSDQDVAVVQREQELLEGGARWICLMLKVQAVAPGLFPPKRPPEKSDKDRPRPSKGRRTSSATYLAGGRRGSNVNAWEALDAVKAALASACVAELVSNILQTSRLPAVLQPITDLQIAASITSAPGPQNQNPELIPSRYEDRCTLLDSEWASEHLRWMIQKDALGQDMFLLGPHSPLRRWLAYRFCEIAGSNETNTFWGCSTKPPEQGRPLAKVLRDECDLTGHSGDLPWRTPGRECEFLALTADTSEVDLKMRRELRMSGSENKDNHGQALSVVWFDQAIVRAALRGRVLIIEGLEKAERNVMPVINNLLENREMQLEDGRFLVAPQRYDNLIADRDRLQQLKLVRVHDNFRVIALGVPSPPFPGNPLDPPLRSRFQARYVDRVPVEMLLPQLQTHHARTVSTESLEELLSFHAGLWELMQLRGQTSGMDGRNLTFGSPCFPCEESLISAAQLLEHAPWLSVHHVINTIFPFGKGSGLLTAESAELVAGILPRLPREGKEGADSVDSERESIESARPVPVLEEVLQDSEAEAYLQIRVGTASDAVKMIRCQRPNNPNNVQPMGPLLDKLAGHQRHILTGMLLSASVGRDVCLIGPRGEGKTVIAKHFGLCLGYSRLETLFLHEEMTARDLFQRRATNRQGESTWEPSPLLQAMHSGGLCVLDGLQQLRPGSLASLAQVIQDREVTLYDGTRFVAPWRWKLLMRSLGLTAEELSSRGLRCTHPTFRIMAVATPNDARSRSWLTNEVLQLFHFFTLPLQPDLQSLVAAAVPRCPDPVVRSLLRVRQLLYEAAQDSSSSLWTGNRGDAGNPHVMLSLRGILRAARTAAAASLSEVASEIGAFLQSALMTDFMPSAESGAVLSILKAAGFAIEAKSARLLDATGMAIEPPDLKDSDPELRIGSVVCRVRAPQEKALVPETKFFHNPQQTLALHDMLRDIVTGEPLLLMGNQGVGKNKLIDKMLMLLHREREYIQLHRDTTVGSLTLVPSLRDGLLCYEDSPLVKAMVHGRVLVIDEFDKAPTEVVLTLKGLLQDGEILLADGRRFVRHELITCDSSSTPIHEAFLVVALANRPGFPFLGNDFFREMGDCFACHAVQNPDQVSEVAMLQSYAPEVSVELLKLLSACFSELRQLVEAGKLSYPYSTRELVNLVRHLAAYPDDSIDYVMENVFAFDTLDPQLRKTVFDIFRRHGLPLESDTDQQSSGQRMHRTRLAAALQLGPPDKVATLQRFPGDQAQQVKLETCLLQRHWRAGDWHPFRSSSSRSRVFSEEDRWWSMGFVTKDGVVIKGRCAGKVFYLVAQFLVLSIACLRYQTDPQNLAQKEATNNQRDLTNSDPAIDMQGMLSAMQHRIAPNMISLRKDPITGSWLGELLGMASAQGCLCILTSQMILHVYDVHREACCEIPLAVGSTLKDRATYAAGKSLVYVPDPAGGYVCAYDVRNAAHLSIRPGDGCVDCLSIQPPTKPPQHSNIICAGLLADLPVAIYYAEFGHEILLVRCGCFDHESPAAVRLPFDWRLGSKRTAKCDVDSYFASLGSYDSYVSLRKAGLEPCVEPRFWSQPIPLTQLPVQPHRAGLSEDLPADCEANLFSHVMTTEDTLCIFALGLNVDTLNHAHPLMGYRRSGVHAEVQDILQAPDANAHARHGTSCWHGASKSLVSAAWISDSTGPVYSVDHGCVWLEVIDVANAQMRRIVLGKIPGMGLASRSQPGSGTENSLAEQGMLLTKRESPQTEHRKVQMEMPSCVACCEMDDGRLALLFADSHIRILEIRKGQLAVQEALYSSMLGKAGVEPKSSARGMESEEDDSQDTDADDDVGEFEAGPDEGEGEDAEDSDGDETSDSASGAAGGSKGKGGKGRGRRGKRGKRGLRGRGSGGSGRGSKGFKGSSGSSSVREAGAGKVLQKARERAMLAVGREKLELELADLDIAKYDELFRTVEKEVMQLRVILQAVEAKEKERTWLRGKVVGELDDNKIVDFAIGEKNVFKHRGQREDPSMTQSIPKRLSFVVDVSGSMAIFNGDGRLDRLCASMVMVMEGLSGLEHKYIYEIIGHSGETDWLPFVKMGKAPRNRAERFAVVNAMADHASFARSGDNTLSAGIKATVEIVKEKADDYFVFLISDANLRGYGISPQDLATALTSDRRINAHAIFIAEPEMAEEMRLSMPAGHSHLVLDTEDLPLLLKNIFAKAVLTGLANVQRDMATYAFSQDDNHTCPEHEDEVELKVSWGDLGGACEELIEYEVGSFVSAVPSSGSRTPFRRTSGWCTCCRRMLSSARDLLGRAPEEVVTIMRGYVWKFNNGVELSSKSLSKLTNWRRRIFCLQRKASTTVITYLSEKENGVLQLACVLQSAHAHICPWRQACKVTRLPSVDLEALESKSREDLCDSMRQYDVAFAGQPMSTSYDTVIPSCLQPLCFRRDSSAQSLILGARPEMMKVWEKALQEAVPALRRPYVDGYSQPGDWEDRTGEEKVWLGDDSMVWVCSAQRICMLCVNQHLFYNAKIWQEGKQGPPPIFLSIGVRHPNQIQLDIAIREQATLQKLFELVSQEIGRFDAGNTVIAVAQVPKVEQDPHLIPFWHNRVWVELQKRVGSSMSRLEPRGLSMLAYALARIKDWEDPSMIQALLDRSLQKIDDFGPTDAAKLAWVLAKLQIRERGDLWIALSKEAARKICNSGRFIDISMTAWAFAKAGMAERVLFGQLASAAMDCSELPPHTIANLCWAFAKSKNHNPPLFDMLAKRAIEAYSSFDRQSVSNLVWAYATLDVCHEELFAVFANYTIDSGLWRQFSPQMASNMLWAYGKVGIAHMRLFDTFAEFISINIEIFDNQNIANSAWAYATTQLPSKPVFDTLTRKACGRLSSFRLDELCGLMWAYVRAKPETVASSTIFEESVQLLQPRVTTLDAQSVANVIWILATCQQLRKQPVPGSRDLVDSLMVALLDFRVRLDSEGAAQVIWALWRMGRFHDAWTLFVRTLSDGRHPEHGKTGYTKKHAVDGRQRYYQTLLMETEHRGDVQKQVFLWKQMAADFYSRNLRTACLNCALMAYIRAEDSDGARDMLRQMVRTKLFNQVTASLAARIGHNNLEGEVEPATIVDITLRRRPTCQSRYEDFHYKEASVLETVVREATARDVKSVHASIENVGLKEVWLKIAGGEKACVIDNVIAKQRPKLILEFGTYVGYTSTRMALQVEGWNGKVVTMEMDPVNATIARNHIEMAGLSHVVTVQLGHSDDAVQLVLEKYGERSVDMVFMDQRGTAFHDDLQNLEKMNILADNAVVVADNVLKPGAPYHVWRISTLPHYATDIVDLREFGSAPVEDWMTVSWVRRGESYGQLPADVRELNELARESDRFRLKAMATSMKDLVGDPLDEFAKKFTNEFVKLGIRTSMYVRTDILDGCAVSKLVQLGPGEAPPTWDGEDSASASLHR</sequence>
<proteinExistence type="inferred from homology"/>
<dbReference type="PANTHER" id="PTHR21610:SF9">
    <property type="entry name" value="VON WILLEBRAND FACTOR A DOMAIN-CONTAINING PROTEIN 8"/>
    <property type="match status" value="1"/>
</dbReference>
<dbReference type="InterPro" id="IPR011990">
    <property type="entry name" value="TPR-like_helical_dom_sf"/>
</dbReference>
<gene>
    <name evidence="9" type="primary">Vwa8</name>
    <name evidence="9" type="ORF">SNAT2548_LOCUS16786</name>
</gene>
<organism evidence="9 10">
    <name type="scientific">Symbiodinium natans</name>
    <dbReference type="NCBI Taxonomy" id="878477"/>
    <lineage>
        <taxon>Eukaryota</taxon>
        <taxon>Sar</taxon>
        <taxon>Alveolata</taxon>
        <taxon>Dinophyceae</taxon>
        <taxon>Suessiales</taxon>
        <taxon>Symbiodiniaceae</taxon>
        <taxon>Symbiodinium</taxon>
    </lineage>
</organism>
<dbReference type="Pfam" id="PF01596">
    <property type="entry name" value="Methyltransf_3"/>
    <property type="match status" value="1"/>
</dbReference>
<feature type="repeat" description="PPR" evidence="5">
    <location>
        <begin position="222"/>
        <end position="256"/>
    </location>
</feature>
<dbReference type="InterPro" id="IPR011704">
    <property type="entry name" value="ATPase_dyneun-rel_AAA"/>
</dbReference>
<dbReference type="Pfam" id="PF07728">
    <property type="entry name" value="AAA_5"/>
    <property type="match status" value="3"/>
</dbReference>
<keyword evidence="7" id="KW-0732">Signal</keyword>
<keyword evidence="3" id="KW-0949">S-adenosyl-L-methionine</keyword>
<dbReference type="SUPFAM" id="SSF53300">
    <property type="entry name" value="vWA-like"/>
    <property type="match status" value="1"/>
</dbReference>
<dbReference type="InterPro" id="IPR058917">
    <property type="entry name" value="RESC6_dom"/>
</dbReference>
<evidence type="ECO:0000256" key="2">
    <source>
        <dbReference type="ARBA" id="ARBA00022679"/>
    </source>
</evidence>
<dbReference type="GO" id="GO:0008171">
    <property type="term" value="F:O-methyltransferase activity"/>
    <property type="evidence" value="ECO:0007669"/>
    <property type="project" value="InterPro"/>
</dbReference>
<dbReference type="GO" id="GO:0032259">
    <property type="term" value="P:methylation"/>
    <property type="evidence" value="ECO:0007669"/>
    <property type="project" value="UniProtKB-KW"/>
</dbReference>
<dbReference type="Pfam" id="PF01535">
    <property type="entry name" value="PPR"/>
    <property type="match status" value="1"/>
</dbReference>
<dbReference type="InterPro" id="IPR002885">
    <property type="entry name" value="PPR_rpt"/>
</dbReference>
<evidence type="ECO:0000256" key="5">
    <source>
        <dbReference type="PROSITE-ProRule" id="PRU00708"/>
    </source>
</evidence>
<evidence type="ECO:0000313" key="9">
    <source>
        <dbReference type="EMBL" id="CAE7320272.1"/>
    </source>
</evidence>
<evidence type="ECO:0000313" key="10">
    <source>
        <dbReference type="Proteomes" id="UP000604046"/>
    </source>
</evidence>
<feature type="compositionally biased region" description="Low complexity" evidence="6">
    <location>
        <begin position="2923"/>
        <end position="2938"/>
    </location>
</feature>
<dbReference type="InterPro" id="IPR036465">
    <property type="entry name" value="vWFA_dom_sf"/>
</dbReference>
<dbReference type="InterPro" id="IPR002035">
    <property type="entry name" value="VWF_A"/>
</dbReference>
<dbReference type="GO" id="GO:0005524">
    <property type="term" value="F:ATP binding"/>
    <property type="evidence" value="ECO:0007669"/>
    <property type="project" value="InterPro"/>
</dbReference>
<dbReference type="InterPro" id="IPR039891">
    <property type="entry name" value="VWA8"/>
</dbReference>
<evidence type="ECO:0000259" key="8">
    <source>
        <dbReference type="PROSITE" id="PS50234"/>
    </source>
</evidence>
<dbReference type="PANTHER" id="PTHR21610">
    <property type="entry name" value="VON WILLEBRAND FACTOR A DOMAIN-CONTAINING PROTEIN 8"/>
    <property type="match status" value="1"/>
</dbReference>
<dbReference type="Gene3D" id="3.40.50.150">
    <property type="entry name" value="Vaccinia Virus protein VP39"/>
    <property type="match status" value="1"/>
</dbReference>
<dbReference type="NCBIfam" id="TIGR00756">
    <property type="entry name" value="PPR"/>
    <property type="match status" value="1"/>
</dbReference>
<feature type="compositionally biased region" description="Acidic residues" evidence="6">
    <location>
        <begin position="2841"/>
        <end position="2879"/>
    </location>
</feature>
<name>A0A812P4L3_9DINO</name>
<dbReference type="OrthoDB" id="5186at2759"/>
<feature type="chain" id="PRO_5032693267" evidence="7">
    <location>
        <begin position="28"/>
        <end position="4456"/>
    </location>
</feature>
<evidence type="ECO:0000256" key="1">
    <source>
        <dbReference type="ARBA" id="ARBA00022603"/>
    </source>
</evidence>
<feature type="region of interest" description="Disordered" evidence="6">
    <location>
        <begin position="330"/>
        <end position="353"/>
    </location>
</feature>
<dbReference type="InterPro" id="IPR029063">
    <property type="entry name" value="SAM-dependent_MTases_sf"/>
</dbReference>
<dbReference type="GO" id="GO:0005737">
    <property type="term" value="C:cytoplasm"/>
    <property type="evidence" value="ECO:0007669"/>
    <property type="project" value="TreeGrafter"/>
</dbReference>
<keyword evidence="1" id="KW-0489">Methyltransferase</keyword>
<feature type="signal peptide" evidence="7">
    <location>
        <begin position="1"/>
        <end position="27"/>
    </location>
</feature>
<feature type="compositionally biased region" description="Basic residues" evidence="6">
    <location>
        <begin position="2892"/>
        <end position="2909"/>
    </location>
</feature>
<feature type="region of interest" description="Disordered" evidence="6">
    <location>
        <begin position="1082"/>
        <end position="1113"/>
    </location>
</feature>
<comment type="caution">
    <text evidence="9">The sequence shown here is derived from an EMBL/GenBank/DDBJ whole genome shotgun (WGS) entry which is preliminary data.</text>
</comment>
<dbReference type="PROSITE" id="PS50234">
    <property type="entry name" value="VWFA"/>
    <property type="match status" value="1"/>
</dbReference>
<dbReference type="SUPFAM" id="SSF52540">
    <property type="entry name" value="P-loop containing nucleoside triphosphate hydrolases"/>
    <property type="match status" value="3"/>
</dbReference>
<dbReference type="GO" id="GO:0016887">
    <property type="term" value="F:ATP hydrolysis activity"/>
    <property type="evidence" value="ECO:0007669"/>
    <property type="project" value="InterPro"/>
</dbReference>
<evidence type="ECO:0000256" key="7">
    <source>
        <dbReference type="SAM" id="SignalP"/>
    </source>
</evidence>
<dbReference type="PROSITE" id="PS51682">
    <property type="entry name" value="SAM_OMT_I"/>
    <property type="match status" value="1"/>
</dbReference>
<feature type="domain" description="VWFA" evidence="8">
    <location>
        <begin position="3042"/>
        <end position="3227"/>
    </location>
</feature>
<evidence type="ECO:0000256" key="4">
    <source>
        <dbReference type="ARBA" id="ARBA00023453"/>
    </source>
</evidence>
<keyword evidence="10" id="KW-1185">Reference proteome</keyword>
<dbReference type="PROSITE" id="PS51375">
    <property type="entry name" value="PPR"/>
    <property type="match status" value="1"/>
</dbReference>
<keyword evidence="2" id="KW-0808">Transferase</keyword>
<reference evidence="9" key="1">
    <citation type="submission" date="2021-02" db="EMBL/GenBank/DDBJ databases">
        <authorList>
            <person name="Dougan E. K."/>
            <person name="Rhodes N."/>
            <person name="Thang M."/>
            <person name="Chan C."/>
        </authorList>
    </citation>
    <scope>NUCLEOTIDE SEQUENCE</scope>
</reference>
<dbReference type="Gene3D" id="1.25.40.10">
    <property type="entry name" value="Tetratricopeptide repeat domain"/>
    <property type="match status" value="1"/>
</dbReference>
<feature type="region of interest" description="Disordered" evidence="6">
    <location>
        <begin position="2828"/>
        <end position="2940"/>
    </location>
</feature>
<dbReference type="SUPFAM" id="SSF53335">
    <property type="entry name" value="S-adenosyl-L-methionine-dependent methyltransferases"/>
    <property type="match status" value="1"/>
</dbReference>
<protein>
    <submittedName>
        <fullName evidence="9">Vwa8 protein</fullName>
    </submittedName>
</protein>
<feature type="compositionally biased region" description="Basic and acidic residues" evidence="6">
    <location>
        <begin position="1087"/>
        <end position="1098"/>
    </location>
</feature>
<feature type="compositionally biased region" description="Gly residues" evidence="6">
    <location>
        <begin position="2910"/>
        <end position="2922"/>
    </location>
</feature>
<dbReference type="EMBL" id="CAJNDS010002091">
    <property type="protein sequence ID" value="CAE7320272.1"/>
    <property type="molecule type" value="Genomic_DNA"/>
</dbReference>
<dbReference type="InterPro" id="IPR027417">
    <property type="entry name" value="P-loop_NTPase"/>
</dbReference>
<dbReference type="InterPro" id="IPR002935">
    <property type="entry name" value="SAM_O-MeTrfase"/>
</dbReference>
<dbReference type="Gene3D" id="3.40.50.300">
    <property type="entry name" value="P-loop containing nucleotide triphosphate hydrolases"/>
    <property type="match status" value="3"/>
</dbReference>
<dbReference type="Proteomes" id="UP000604046">
    <property type="component" value="Unassembled WGS sequence"/>
</dbReference>
<comment type="similarity">
    <text evidence="4">Belongs to the class I-like SAM-binding methyltransferase superfamily. Cation-dependent O-methyltransferase family.</text>
</comment>